<protein>
    <recommendedName>
        <fullName evidence="3">Plasmid stabilization protein</fullName>
    </recommendedName>
</protein>
<evidence type="ECO:0000313" key="1">
    <source>
        <dbReference type="EMBL" id="GLI91841.1"/>
    </source>
</evidence>
<name>A0A9W6GRT1_9HYPH</name>
<dbReference type="SUPFAM" id="SSF143011">
    <property type="entry name" value="RelE-like"/>
    <property type="match status" value="1"/>
</dbReference>
<comment type="caution">
    <text evidence="1">The sequence shown here is derived from an EMBL/GenBank/DDBJ whole genome shotgun (WGS) entry which is preliminary data.</text>
</comment>
<dbReference type="AlphaFoldDB" id="A0A9W6GRT1"/>
<dbReference type="Gene3D" id="3.30.2310.20">
    <property type="entry name" value="RelE-like"/>
    <property type="match status" value="1"/>
</dbReference>
<accession>A0A9W6GRT1</accession>
<proteinExistence type="predicted"/>
<dbReference type="RefSeq" id="WP_281800697.1">
    <property type="nucleotide sequence ID" value="NZ_BSEC01000001.1"/>
</dbReference>
<organism evidence="1 2">
    <name type="scientific">Methylocystis echinoides</name>
    <dbReference type="NCBI Taxonomy" id="29468"/>
    <lineage>
        <taxon>Bacteria</taxon>
        <taxon>Pseudomonadati</taxon>
        <taxon>Pseudomonadota</taxon>
        <taxon>Alphaproteobacteria</taxon>
        <taxon>Hyphomicrobiales</taxon>
        <taxon>Methylocystaceae</taxon>
        <taxon>Methylocystis</taxon>
    </lineage>
</organism>
<keyword evidence="2" id="KW-1185">Reference proteome</keyword>
<reference evidence="1" key="1">
    <citation type="journal article" date="2023" name="Int. J. Syst. Evol. Microbiol.">
        <title>Methylocystis iwaonis sp. nov., a type II methane-oxidizing bacterium from surface soil of a rice paddy field in Japan, and emended description of the genus Methylocystis (ex Whittenbury et al. 1970) Bowman et al. 1993.</title>
        <authorList>
            <person name="Kaise H."/>
            <person name="Sawadogo J.B."/>
            <person name="Alam M.S."/>
            <person name="Ueno C."/>
            <person name="Dianou D."/>
            <person name="Shinjo R."/>
            <person name="Asakawa S."/>
        </authorList>
    </citation>
    <scope>NUCLEOTIDE SEQUENCE</scope>
    <source>
        <strain evidence="1">LMG27198</strain>
    </source>
</reference>
<sequence>MKTIIFTVAAARDLDALPVAAREQVIEALSRLAVEGVGDVKRLSGREGFRLRVGVYRVLFTQDMSTIVAIYVGRRQSTTYSRS</sequence>
<evidence type="ECO:0000313" key="2">
    <source>
        <dbReference type="Proteomes" id="UP001144323"/>
    </source>
</evidence>
<dbReference type="InterPro" id="IPR035093">
    <property type="entry name" value="RelE/ParE_toxin_dom_sf"/>
</dbReference>
<evidence type="ECO:0008006" key="3">
    <source>
        <dbReference type="Google" id="ProtNLM"/>
    </source>
</evidence>
<dbReference type="Proteomes" id="UP001144323">
    <property type="component" value="Unassembled WGS sequence"/>
</dbReference>
<dbReference type="EMBL" id="BSEC01000001">
    <property type="protein sequence ID" value="GLI91841.1"/>
    <property type="molecule type" value="Genomic_DNA"/>
</dbReference>
<gene>
    <name evidence="1" type="ORF">LMG27198_08330</name>
</gene>